<gene>
    <name evidence="1" type="ORF">A0128_20390</name>
</gene>
<proteinExistence type="predicted"/>
<name>A0A1D7V3H5_9LEPT</name>
<sequence>MLFNSVCKTFAKAHSNRIKIASRTGARRRNVEKPLSLDAIIFDLALRLRPFMPDAEFEEKEYEGPLYNQIEKNSNLLWSPGQVLETHLGIDRGIFLEEALIWPFFSFQAPLKGLQLSRYKSNPFFRSIRKDSQRELPNFKLNLFIQAKRPSYSTKPNKKLKSLGLTSKYWSIEIKDDQKKVLSELSAMIGSKGYVCYASPVFDKKKSFIITLRKTQS</sequence>
<dbReference type="AlphaFoldDB" id="A0A1D7V3H5"/>
<evidence type="ECO:0000313" key="1">
    <source>
        <dbReference type="EMBL" id="AOP36378.1"/>
    </source>
</evidence>
<accession>A0A1D7V3H5</accession>
<dbReference type="KEGG" id="laj:A0128_20390"/>
<evidence type="ECO:0000313" key="2">
    <source>
        <dbReference type="Proteomes" id="UP000094197"/>
    </source>
</evidence>
<dbReference type="Proteomes" id="UP000094197">
    <property type="component" value="Chromosome 2"/>
</dbReference>
<reference evidence="1 2" key="1">
    <citation type="submission" date="2016-04" db="EMBL/GenBank/DDBJ databases">
        <title>Complete genome seqeunce of Leptospira alstonii serovar Room22.</title>
        <authorList>
            <person name="Nally J.E."/>
            <person name="Bayles D.O."/>
            <person name="Hurley D."/>
            <person name="Fanning S."/>
            <person name="McMahon B.J."/>
            <person name="Arent Z."/>
        </authorList>
    </citation>
    <scope>NUCLEOTIDE SEQUENCE [LARGE SCALE GENOMIC DNA]</scope>
    <source>
        <strain evidence="1 2">GWTS #1</strain>
    </source>
</reference>
<organism evidence="1 2">
    <name type="scientific">Leptospira tipperaryensis</name>
    <dbReference type="NCBI Taxonomy" id="2564040"/>
    <lineage>
        <taxon>Bacteria</taxon>
        <taxon>Pseudomonadati</taxon>
        <taxon>Spirochaetota</taxon>
        <taxon>Spirochaetia</taxon>
        <taxon>Leptospirales</taxon>
        <taxon>Leptospiraceae</taxon>
        <taxon>Leptospira</taxon>
    </lineage>
</organism>
<dbReference type="EMBL" id="CP015218">
    <property type="protein sequence ID" value="AOP36378.1"/>
    <property type="molecule type" value="Genomic_DNA"/>
</dbReference>
<keyword evidence="2" id="KW-1185">Reference proteome</keyword>
<protein>
    <submittedName>
        <fullName evidence="1">Uncharacterized protein</fullName>
    </submittedName>
</protein>